<dbReference type="EMBL" id="UZAN01039625">
    <property type="protein sequence ID" value="VDP66541.1"/>
    <property type="molecule type" value="Genomic_DNA"/>
</dbReference>
<proteinExistence type="predicted"/>
<dbReference type="GO" id="GO:0016020">
    <property type="term" value="C:membrane"/>
    <property type="evidence" value="ECO:0007669"/>
    <property type="project" value="InterPro"/>
</dbReference>
<dbReference type="InterPro" id="IPR008952">
    <property type="entry name" value="Tetraspanin_EC2_sf"/>
</dbReference>
<name>A0A183A675_9TREM</name>
<organism evidence="3">
    <name type="scientific">Echinostoma caproni</name>
    <dbReference type="NCBI Taxonomy" id="27848"/>
    <lineage>
        <taxon>Eukaryota</taxon>
        <taxon>Metazoa</taxon>
        <taxon>Spiralia</taxon>
        <taxon>Lophotrochozoa</taxon>
        <taxon>Platyhelminthes</taxon>
        <taxon>Trematoda</taxon>
        <taxon>Digenea</taxon>
        <taxon>Plagiorchiida</taxon>
        <taxon>Echinostomata</taxon>
        <taxon>Echinostomatoidea</taxon>
        <taxon>Echinostomatidae</taxon>
        <taxon>Echinostoma</taxon>
    </lineage>
</organism>
<dbReference type="AlphaFoldDB" id="A0A183A675"/>
<dbReference type="OrthoDB" id="6255838at2759"/>
<dbReference type="Proteomes" id="UP000272942">
    <property type="component" value="Unassembled WGS sequence"/>
</dbReference>
<gene>
    <name evidence="1" type="ORF">ECPE_LOCUS2460</name>
</gene>
<evidence type="ECO:0000313" key="3">
    <source>
        <dbReference type="WBParaSite" id="ECPE_0000246001-mRNA-1"/>
    </source>
</evidence>
<dbReference type="SUPFAM" id="SSF48652">
    <property type="entry name" value="Tetraspanin"/>
    <property type="match status" value="1"/>
</dbReference>
<keyword evidence="2" id="KW-1185">Reference proteome</keyword>
<reference evidence="1 2" key="2">
    <citation type="submission" date="2018-11" db="EMBL/GenBank/DDBJ databases">
        <authorList>
            <consortium name="Pathogen Informatics"/>
        </authorList>
    </citation>
    <scope>NUCLEOTIDE SEQUENCE [LARGE SCALE GENOMIC DNA]</scope>
    <source>
        <strain evidence="1 2">Egypt</strain>
    </source>
</reference>
<evidence type="ECO:0000313" key="1">
    <source>
        <dbReference type="EMBL" id="VDP66541.1"/>
    </source>
</evidence>
<evidence type="ECO:0000313" key="2">
    <source>
        <dbReference type="Proteomes" id="UP000272942"/>
    </source>
</evidence>
<accession>A0A183A675</accession>
<reference evidence="3" key="1">
    <citation type="submission" date="2016-06" db="UniProtKB">
        <authorList>
            <consortium name="WormBaseParasite"/>
        </authorList>
    </citation>
    <scope>IDENTIFICATION</scope>
</reference>
<dbReference type="WBParaSite" id="ECPE_0000246001-mRNA-1">
    <property type="protein sequence ID" value="ECPE_0000246001-mRNA-1"/>
    <property type="gene ID" value="ECPE_0000246001"/>
</dbReference>
<protein>
    <submittedName>
        <fullName evidence="3">EAL domain-containing protein</fullName>
    </submittedName>
</protein>
<sequence>MLLIQISLMAFYYSNRPLVFEVAENLLNQSLIQYQSYTAEESNSVLFNVMMPALNCCGIYNGSDFKNALHFDKRMQINGEDISK</sequence>